<dbReference type="AlphaFoldDB" id="A0AAR5P447"/>
<name>A0AAR5P447_DENPD</name>
<organism evidence="1 2">
    <name type="scientific">Dendroctonus ponderosae</name>
    <name type="common">Mountain pine beetle</name>
    <dbReference type="NCBI Taxonomy" id="77166"/>
    <lineage>
        <taxon>Eukaryota</taxon>
        <taxon>Metazoa</taxon>
        <taxon>Ecdysozoa</taxon>
        <taxon>Arthropoda</taxon>
        <taxon>Hexapoda</taxon>
        <taxon>Insecta</taxon>
        <taxon>Pterygota</taxon>
        <taxon>Neoptera</taxon>
        <taxon>Endopterygota</taxon>
        <taxon>Coleoptera</taxon>
        <taxon>Polyphaga</taxon>
        <taxon>Cucujiformia</taxon>
        <taxon>Curculionidae</taxon>
        <taxon>Scolytinae</taxon>
        <taxon>Dendroctonus</taxon>
    </lineage>
</organism>
<evidence type="ECO:0000313" key="1">
    <source>
        <dbReference type="EnsemblMetazoa" id="XP_019755637.1"/>
    </source>
</evidence>
<evidence type="ECO:0000313" key="2">
    <source>
        <dbReference type="Proteomes" id="UP000019118"/>
    </source>
</evidence>
<reference evidence="2" key="1">
    <citation type="journal article" date="2013" name="Genome Biol.">
        <title>Draft genome of the mountain pine beetle, Dendroctonus ponderosae Hopkins, a major forest pest.</title>
        <authorList>
            <person name="Keeling C.I."/>
            <person name="Yuen M.M."/>
            <person name="Liao N.Y."/>
            <person name="Docking T.R."/>
            <person name="Chan S.K."/>
            <person name="Taylor G.A."/>
            <person name="Palmquist D.L."/>
            <person name="Jackman S.D."/>
            <person name="Nguyen A."/>
            <person name="Li M."/>
            <person name="Henderson H."/>
            <person name="Janes J.K."/>
            <person name="Zhao Y."/>
            <person name="Pandoh P."/>
            <person name="Moore R."/>
            <person name="Sperling F.A."/>
            <person name="Huber D.P."/>
            <person name="Birol I."/>
            <person name="Jones S.J."/>
            <person name="Bohlmann J."/>
        </authorList>
    </citation>
    <scope>NUCLEOTIDE SEQUENCE</scope>
</reference>
<sequence>MESIYYFFRPCVCTMCIWQNILKDHGVICTGCARKYAEPNVKSYTGTIETCLSCIKAQDAYTPFEKAVLEVLRGKSNPVDTQCIQTFVCMLTDQTGFTPFLNMQLFEALAEAFLKHLGSFKDYLYVWQFRSIMLLNTQPLNSEYAIELRLRNILDLIAMQTCCNDQQNFSITTEMER</sequence>
<reference evidence="1" key="2">
    <citation type="submission" date="2024-08" db="UniProtKB">
        <authorList>
            <consortium name="EnsemblMetazoa"/>
        </authorList>
    </citation>
    <scope>IDENTIFICATION</scope>
</reference>
<proteinExistence type="predicted"/>
<accession>A0AAR5P447</accession>
<dbReference type="Proteomes" id="UP000019118">
    <property type="component" value="Unassembled WGS sequence"/>
</dbReference>
<dbReference type="EnsemblMetazoa" id="XM_019900078.1">
    <property type="protein sequence ID" value="XP_019755637.1"/>
    <property type="gene ID" value="LOC109534405"/>
</dbReference>
<protein>
    <submittedName>
        <fullName evidence="1">Uncharacterized protein</fullName>
    </submittedName>
</protein>
<keyword evidence="2" id="KW-1185">Reference proteome</keyword>